<evidence type="ECO:0000259" key="5">
    <source>
        <dbReference type="Pfam" id="PF01385"/>
    </source>
</evidence>
<protein>
    <submittedName>
        <fullName evidence="7">RNA-guided endonuclease InsQ/TnpB family protein</fullName>
    </submittedName>
</protein>
<evidence type="ECO:0000256" key="4">
    <source>
        <dbReference type="ARBA" id="ARBA00023172"/>
    </source>
</evidence>
<dbReference type="GO" id="GO:0006310">
    <property type="term" value="P:DNA recombination"/>
    <property type="evidence" value="ECO:0007669"/>
    <property type="project" value="UniProtKB-KW"/>
</dbReference>
<evidence type="ECO:0000259" key="6">
    <source>
        <dbReference type="Pfam" id="PF07282"/>
    </source>
</evidence>
<dbReference type="InterPro" id="IPR010095">
    <property type="entry name" value="Cas12f1-like_TNB"/>
</dbReference>
<dbReference type="Pfam" id="PF01385">
    <property type="entry name" value="OrfB_IS605"/>
    <property type="match status" value="1"/>
</dbReference>
<evidence type="ECO:0000256" key="3">
    <source>
        <dbReference type="ARBA" id="ARBA00023125"/>
    </source>
</evidence>
<dbReference type="NCBIfam" id="TIGR01766">
    <property type="entry name" value="IS200/IS605 family accessory protein TnpB-like domain"/>
    <property type="match status" value="1"/>
</dbReference>
<keyword evidence="3" id="KW-0238">DNA-binding</keyword>
<dbReference type="InterPro" id="IPR001959">
    <property type="entry name" value="Transposase"/>
</dbReference>
<feature type="domain" description="Probable transposase IS891/IS1136/IS1341" evidence="5">
    <location>
        <begin position="182"/>
        <end position="268"/>
    </location>
</feature>
<accession>A0ABD5Y2W9</accession>
<gene>
    <name evidence="7" type="ORF">ACFQMA_18025</name>
</gene>
<keyword evidence="2" id="KW-0815">Transposition</keyword>
<evidence type="ECO:0000256" key="1">
    <source>
        <dbReference type="ARBA" id="ARBA00008761"/>
    </source>
</evidence>
<name>A0ABD5Y2W9_9EURY</name>
<dbReference type="NCBIfam" id="NF040570">
    <property type="entry name" value="guided_TnpB"/>
    <property type="match status" value="1"/>
</dbReference>
<dbReference type="AlphaFoldDB" id="A0ABD5Y2W9"/>
<reference evidence="7 8" key="1">
    <citation type="journal article" date="2019" name="Int. J. Syst. Evol. Microbiol.">
        <title>The Global Catalogue of Microorganisms (GCM) 10K type strain sequencing project: providing services to taxonomists for standard genome sequencing and annotation.</title>
        <authorList>
            <consortium name="The Broad Institute Genomics Platform"/>
            <consortium name="The Broad Institute Genome Sequencing Center for Infectious Disease"/>
            <person name="Wu L."/>
            <person name="Ma J."/>
        </authorList>
    </citation>
    <scope>NUCLEOTIDE SEQUENCE [LARGE SCALE GENOMIC DNA]</scope>
    <source>
        <strain evidence="7 8">XZYJT29</strain>
    </source>
</reference>
<keyword evidence="4" id="KW-0233">DNA recombination</keyword>
<dbReference type="GO" id="GO:0004519">
    <property type="term" value="F:endonuclease activity"/>
    <property type="evidence" value="ECO:0007669"/>
    <property type="project" value="UniProtKB-KW"/>
</dbReference>
<dbReference type="Proteomes" id="UP001596432">
    <property type="component" value="Unassembled WGS sequence"/>
</dbReference>
<dbReference type="Pfam" id="PF07282">
    <property type="entry name" value="Cas12f1-like_TNB"/>
    <property type="match status" value="1"/>
</dbReference>
<organism evidence="7 8">
    <name type="scientific">Halosimplex aquaticum</name>
    <dbReference type="NCBI Taxonomy" id="3026162"/>
    <lineage>
        <taxon>Archaea</taxon>
        <taxon>Methanobacteriati</taxon>
        <taxon>Methanobacteriota</taxon>
        <taxon>Stenosarchaea group</taxon>
        <taxon>Halobacteria</taxon>
        <taxon>Halobacteriales</taxon>
        <taxon>Haloarculaceae</taxon>
        <taxon>Halosimplex</taxon>
    </lineage>
</organism>
<sequence>MAAEYIRRTAITRLVVSRSAHNLLEETLSAWKGGCQIAVNKAWGQYQEQRSIQSIAYGAIRSETELGSQHAILATHQAAEAIQACRTREENGRPISKPTFSAPTVRYDSRSMTLFDDGTVSLSTVDNRVKGELVLPDDEDGYQYKYLSNPGWQLTESTLTIRDGQWFLHLGFRKPAPNFEHSAAENGTVLGVDLGIEYLAVTSSGRFFSGSELQHERERYEKLQRVLQETGTRSAYRTHREVGRRLRRFSIDWIHRVANGILAEARRYDCSTIAFEELTGIVKRLPDQSLFHSWAFRRLISYVEYKATAEGIDVLLVDPRNTSRMCSRTDCDHIDSENRPQRDTFLCQECGYEIHADYNAAKNIGLRAVRCGHKSSHRTGISQCALKSGTIAPGEGFDPYSTGRG</sequence>
<keyword evidence="7" id="KW-0540">Nuclease</keyword>
<dbReference type="RefSeq" id="WP_274322800.1">
    <property type="nucleotide sequence ID" value="NZ_CP118158.1"/>
</dbReference>
<evidence type="ECO:0000313" key="8">
    <source>
        <dbReference type="Proteomes" id="UP001596432"/>
    </source>
</evidence>
<keyword evidence="7" id="KW-0378">Hydrolase</keyword>
<keyword evidence="7" id="KW-0255">Endonuclease</keyword>
<dbReference type="GeneID" id="78822043"/>
<evidence type="ECO:0000313" key="7">
    <source>
        <dbReference type="EMBL" id="MFC7141723.1"/>
    </source>
</evidence>
<dbReference type="GO" id="GO:0003677">
    <property type="term" value="F:DNA binding"/>
    <property type="evidence" value="ECO:0007669"/>
    <property type="project" value="UniProtKB-KW"/>
</dbReference>
<evidence type="ECO:0000256" key="2">
    <source>
        <dbReference type="ARBA" id="ARBA00022578"/>
    </source>
</evidence>
<proteinExistence type="inferred from homology"/>
<comment type="caution">
    <text evidence="7">The sequence shown here is derived from an EMBL/GenBank/DDBJ whole genome shotgun (WGS) entry which is preliminary data.</text>
</comment>
<keyword evidence="8" id="KW-1185">Reference proteome</keyword>
<comment type="similarity">
    <text evidence="1">In the C-terminal section; belongs to the transposase 35 family.</text>
</comment>
<dbReference type="EMBL" id="JBHTAS010000001">
    <property type="protein sequence ID" value="MFC7141723.1"/>
    <property type="molecule type" value="Genomic_DNA"/>
</dbReference>
<feature type="domain" description="Cas12f1-like TNB" evidence="6">
    <location>
        <begin position="296"/>
        <end position="364"/>
    </location>
</feature>
<dbReference type="GO" id="GO:0032196">
    <property type="term" value="P:transposition"/>
    <property type="evidence" value="ECO:0007669"/>
    <property type="project" value="UniProtKB-KW"/>
</dbReference>